<organism evidence="5 6">
    <name type="scientific">Aureispira anguillae</name>
    <dbReference type="NCBI Taxonomy" id="2864201"/>
    <lineage>
        <taxon>Bacteria</taxon>
        <taxon>Pseudomonadati</taxon>
        <taxon>Bacteroidota</taxon>
        <taxon>Saprospiria</taxon>
        <taxon>Saprospirales</taxon>
        <taxon>Saprospiraceae</taxon>
        <taxon>Aureispira</taxon>
    </lineage>
</organism>
<dbReference type="InterPro" id="IPR008979">
    <property type="entry name" value="Galactose-bd-like_sf"/>
</dbReference>
<keyword evidence="3" id="KW-0732">Signal</keyword>
<dbReference type="Gene3D" id="2.60.40.740">
    <property type="match status" value="15"/>
</dbReference>
<dbReference type="KEGG" id="aup:AsAng_0012020"/>
<name>A0A916DPE8_9BACT</name>
<dbReference type="NCBIfam" id="NF038133">
    <property type="entry name" value="choice_anch_L"/>
    <property type="match status" value="1"/>
</dbReference>
<dbReference type="Pfam" id="PF13573">
    <property type="entry name" value="SprB"/>
    <property type="match status" value="17"/>
</dbReference>
<dbReference type="NCBIfam" id="TIGR04183">
    <property type="entry name" value="Por_Secre_tail"/>
    <property type="match status" value="1"/>
</dbReference>
<keyword evidence="1" id="KW-0645">Protease</keyword>
<feature type="signal peptide" evidence="3">
    <location>
        <begin position="1"/>
        <end position="20"/>
    </location>
</feature>
<dbReference type="Gene3D" id="2.60.40.2030">
    <property type="match status" value="1"/>
</dbReference>
<feature type="domain" description="P/Homo B" evidence="4">
    <location>
        <begin position="439"/>
        <end position="647"/>
    </location>
</feature>
<dbReference type="Gene3D" id="2.60.120.260">
    <property type="entry name" value="Galactose-binding domain-like"/>
    <property type="match status" value="1"/>
</dbReference>
<dbReference type="PROSITE" id="PS51829">
    <property type="entry name" value="P_HOMO_B"/>
    <property type="match status" value="1"/>
</dbReference>
<evidence type="ECO:0000259" key="4">
    <source>
        <dbReference type="PROSITE" id="PS51829"/>
    </source>
</evidence>
<dbReference type="InterPro" id="IPR002884">
    <property type="entry name" value="P_dom"/>
</dbReference>
<accession>A0A916DPE8</accession>
<dbReference type="GO" id="GO:0006508">
    <property type="term" value="P:proteolysis"/>
    <property type="evidence" value="ECO:0007669"/>
    <property type="project" value="UniProtKB-KW"/>
</dbReference>
<gene>
    <name evidence="5" type="ORF">AsAng_0012020</name>
</gene>
<dbReference type="InterPro" id="IPR038081">
    <property type="entry name" value="CalX-like_sf"/>
</dbReference>
<dbReference type="InterPro" id="IPR049804">
    <property type="entry name" value="Choice_anch_L"/>
</dbReference>
<keyword evidence="2" id="KW-0378">Hydrolase</keyword>
<dbReference type="RefSeq" id="WP_264791801.1">
    <property type="nucleotide sequence ID" value="NZ_AP026867.1"/>
</dbReference>
<evidence type="ECO:0000256" key="1">
    <source>
        <dbReference type="ARBA" id="ARBA00022670"/>
    </source>
</evidence>
<protein>
    <submittedName>
        <fullName evidence="5">Choice-of-anchor L domain-containing protein</fullName>
    </submittedName>
</protein>
<dbReference type="EMBL" id="AP026867">
    <property type="protein sequence ID" value="BDS10494.1"/>
    <property type="molecule type" value="Genomic_DNA"/>
</dbReference>
<dbReference type="Pfam" id="PF18962">
    <property type="entry name" value="Por_Secre_tail"/>
    <property type="match status" value="1"/>
</dbReference>
<dbReference type="SUPFAM" id="SSF141072">
    <property type="entry name" value="CalX-like"/>
    <property type="match status" value="1"/>
</dbReference>
<dbReference type="GO" id="GO:0004252">
    <property type="term" value="F:serine-type endopeptidase activity"/>
    <property type="evidence" value="ECO:0007669"/>
    <property type="project" value="InterPro"/>
</dbReference>
<dbReference type="InterPro" id="IPR025667">
    <property type="entry name" value="SprB_repeat"/>
</dbReference>
<dbReference type="SUPFAM" id="SSF49785">
    <property type="entry name" value="Galactose-binding domain-like"/>
    <property type="match status" value="1"/>
</dbReference>
<sequence>MKQLILLIGFLLAISSTAVGQLTVQNNLTAQQLANNLAGPNVTVYNAVLYDTVHVQTGTFNYQGSDLGLNAGVILSSGNVMDAIGPNSQSGTSGGQMLPFYDTDTILEAIVGTNINDYTYLEFEFEVQGDEIAFNYIFLSEEYNEFINASYNDAFAFVISGPGIVGEENLAIVPNTTAPITVHSINNNTHWQYYIDNDFGTGTVNIEFDGFTQLLTARKTGLQPCAVYKLSLRIADGQDDLYDSAVMLEANSLVSNSIQVVGTTYSADTTALEGCIPAKYTFDLGYTATQDLNIPIRLEGTALNGIDYQYIDSFVTIPQGQSSSTLILNALQDGLVEGREVIELIYRPSTSICVPEDTVRLYIDDAAPISYHTIGSNLTCPNDSSGSIQLTITGGSPPYQIQYMDTSTHVLQNIPDTSLPIIGLPAATYWVEVLDQYGCTAEAIVAGGLYNAGQTFLPDGTGAAYTNSIAINDFNVGQTLSSIHQINAICATLEHSYAGDLSIDLIAPNGAVIQLKGVGNTGSAVAACNLGEPVASGPTDNWSYSNLSAGVGYQYCWTNNATYPTMTGMIAPSHPGPPPTYTYTTLAGNSYTDYYLPAGSYTPRQNFFGLLGSPLNGNWTLRLTDNYAQDNGYLFDWSISLKADLPDSIVTLQEPPVPTITPVLNNPSCNGSDGSINLSIGGLFPPYSYLWSTGDTTQHINGLAAGSYGVSLTDGNSCLHQKNITLSNVSGPVVSAVVNAEACVGSSDGSIDLSTGSGNLNFSWSNNETTEDIINLAAGLYTVTISDSSNCQTIAKYTIPQAVPMYTTASIVHENCGDQEGEINLNVRGGAAPYHYQWSNGATVQQVQDLVQGTYQVTITDANNCIKVDSFELLNLVGNCVRNCDLQLVNTQIMDETCANGSGSIELMAQSTGGTIAYVWSNSLTDNRISNLSEGMYQVTISDASGCHLVDSFEIKNQTNGLAIAAINSVNEHCSRGNGTLEIYAVGGILPYAYQWSNDSSSSRITNLSQGIYTCTITDASACSIVISDTIFNETGSFQLSYENTVDASCNDSTGSIDITRTGGEWPYTYLWSNGATTEDLRAIPAGNYSCTISENRGCLIVTPTYRISNDAGNFQLNNIDVDPEICGNAAGEIRLTMTGGIMPYHYLWSTGDTTNRIEQLSSGIYEVTITDSMGCKLEQSNLIVGNTSGHLSVDATQVINENCSDGTGSIYLSTSGNSGALAYQWNTGSNAPGLSNLSAGLYRCTISDTLGCTVVHHAQVVNQVGDLALASSQLTNESCTQQNGAIEIGITGGSLPYAYQWSTADTTKDLNNLSQGMYTCTITDNLGCKIIKDFRLTNTTNSYLLMPPRVVHEHCNNSAGAIDIHLINNNLPLSYQWSNGASTEDITNLSQGTYTCTLTDSANCQVILGPYSILNTSATVLGASHLSHEVCNQQNGAIDLTIISGNPPYTYQWSNGASTEDITNLGQGTYTCTLTDSLGCTSIITETIQSTVGNFSIAGVNITDEHCTNHLGSIDLSIQGGNSPYTYQWSNGASTQDLANLNQGTYSVTVEDANTCQLTATYVVNNFSGNLQIANIAQSPEVCGNGQGAIDVTIINGQVPYTYQWSNGASTQDVLNLSSGIYTQTITDHNGCSIVHSNYISNSSGTLFIDNLTQVDERCNQQNGAINLAVLGGTMPYTYQWSNGDTTAVVAGLRDGIYTCLITDATGCTLSSTSILNDLGADLQISNVTVLDNHCAKANGAIQARVTGGNQPYTYQWTSSTAHQCGNYVLNMHIPFVTIGSGWWSNPIAAVRVSINNSIYGYYAVPMGWNKNFESALIPVCAGDSIQLEYLGNTSYLYAYELLDGQGNVLFQDWPASDTGITYRDAVRSIAVGQGTNYYSGITGGNYTLMVTDSNGCTVNQTIPLNNLSDSLQLDQVNLLNETCGNANGSIHLALSGSNAPAYSWSTGAITPSIQDLRAGTYGLTVTDETGCSLTDTYTILNNANGIVANPLILSDSCNLGNGAINLTLAGGQTPYSFNWEHGQRIQNRGNLSTGHYQVTITDAQSCKIREQFYVPNQTQSFYVVDSILPEICLNAGGEIHLETTGGSPPYVYQWSNGGSSSNLTGLSAGIYRCSITDATGCTYVWSDTVQKINTPISIPNAVYRNSTCFDTATVGNLPAGAIYLNAVGGTAPLSYLWSNGTTNPILENIYSGIYSLTVTDVNGCQLIDSFELELHPSENLFSTIDTTIIPEYCNNNQGEITVDFGAYGLRDYIWSTGDSSLNSTTSTISGLSAGNYSVTISQFYFNPSINTTCTITKQFEVPHDMGTLKVDSINHLDESCYQSNGIINPFISGGTLPYAYLWSNGDTSQGLAGITAGQYALTVTDSVGCEAVEQGIFLNNLTFGLGIQNTVLVDEQCGADGSIAVIVSGGSLPYTYQWSNGDSSATITGLIGGTYYLTVTEGNGCIFVDSFYINGANNPISSTFQVIAPNCALSNGVIVTGVSGGVSPYTYVWSTTDTTATISDLAVGNYALTVYDNNGCARTFGFQLSDTTNPVNLQMVDTVSTSCNNCTDGAINLTLDTLAAPYTFAWSDGSTTEDLANLAAGSYSVTITNADGCTLDTLFIVNTSVGIKRTKTTAIAAKVYPNPSNGKITLEFTQSLAAPTTIHLYNNLGQTIYTKKLELTKLDRLIHLQLEHLVPGIYLLQLTSQENYFIKKIRIQ</sequence>
<keyword evidence="6" id="KW-1185">Reference proteome</keyword>
<evidence type="ECO:0000256" key="2">
    <source>
        <dbReference type="ARBA" id="ARBA00022801"/>
    </source>
</evidence>
<feature type="chain" id="PRO_5037609242" evidence="3">
    <location>
        <begin position="21"/>
        <end position="2702"/>
    </location>
</feature>
<reference evidence="5" key="1">
    <citation type="submission" date="2022-09" db="EMBL/GenBank/DDBJ databases">
        <title>Aureispira anguillicida sp. nov., isolated from Leptocephalus of Japanese eel Anguilla japonica.</title>
        <authorList>
            <person name="Yuasa K."/>
            <person name="Mekata T."/>
            <person name="Ikunari K."/>
        </authorList>
    </citation>
    <scope>NUCLEOTIDE SEQUENCE</scope>
    <source>
        <strain evidence="5">EL160426</strain>
    </source>
</reference>
<dbReference type="Proteomes" id="UP001060919">
    <property type="component" value="Chromosome"/>
</dbReference>
<evidence type="ECO:0000256" key="3">
    <source>
        <dbReference type="SAM" id="SignalP"/>
    </source>
</evidence>
<evidence type="ECO:0000313" key="5">
    <source>
        <dbReference type="EMBL" id="BDS10494.1"/>
    </source>
</evidence>
<proteinExistence type="predicted"/>
<evidence type="ECO:0000313" key="6">
    <source>
        <dbReference type="Proteomes" id="UP001060919"/>
    </source>
</evidence>
<dbReference type="InterPro" id="IPR026444">
    <property type="entry name" value="Secre_tail"/>
</dbReference>